<keyword evidence="14" id="KW-1185">Reference proteome</keyword>
<dbReference type="PROSITE" id="PS50928">
    <property type="entry name" value="ABC_TM1"/>
    <property type="match status" value="1"/>
</dbReference>
<dbReference type="EMBL" id="CP033893">
    <property type="protein sequence ID" value="QDL31887.1"/>
    <property type="molecule type" value="Genomic_DNA"/>
</dbReference>
<evidence type="ECO:0000256" key="6">
    <source>
        <dbReference type="ARBA" id="ARBA00022989"/>
    </source>
</evidence>
<dbReference type="Proteomes" id="UP000317572">
    <property type="component" value="Chromosome"/>
</dbReference>
<keyword evidence="7 9" id="KW-0472">Membrane</keyword>
<evidence type="ECO:0000256" key="7">
    <source>
        <dbReference type="ARBA" id="ARBA00023136"/>
    </source>
</evidence>
<reference evidence="11 13" key="1">
    <citation type="submission" date="2018-11" db="EMBL/GenBank/DDBJ databases">
        <title>The first complete genome of Serratia liquefaciens isolated from metalophyte plant revel distinctness adaptive mechanisms in an extreme habitat.</title>
        <authorList>
            <person name="Caneschi W.L."/>
            <person name="Sanchez A.B."/>
            <person name="Felestrino E.B."/>
            <person name="Assis R.A.B."/>
            <person name="Lemes C.G.C."/>
            <person name="Cordeiro I.F."/>
            <person name="Fonseca N.P."/>
            <person name="Villa M."/>
            <person name="Vieira I.T."/>
            <person name="Moraes L.A."/>
            <person name="Kamino L.H.Y."/>
            <person name="do Carmo F."/>
            <person name="Garcia C.M."/>
            <person name="Almeida N.F."/>
            <person name="Silva R.S."/>
            <person name="Ferro J.A."/>
            <person name="Ferro M.I.T."/>
            <person name="Varani A.M."/>
            <person name="Ferreira R.M."/>
            <person name="dos Santos V.L."/>
            <person name="Silva U.C."/>
            <person name="Setubal J.C."/>
            <person name="Moreira L.M."/>
        </authorList>
    </citation>
    <scope>NUCLEOTIDE SEQUENCE [LARGE SCALE GENOMIC DNA]</scope>
    <source>
        <strain evidence="11 13">FG3</strain>
    </source>
</reference>
<sequence length="321" mass="35854">MIIFTLRRFLLLLITLFFLTLVSFSLSYFTPRAPLNGAALLDAYQFYFVSLLHWDFGVSSINGQAISEQLREVFPATMELCLLAFTLALFIGIPLGIIAGVMRGKWQDTAISTFALLGFSMPVFWLALLLMLFFSLHLGWLPVSGRFDLLYQVKPITGFALIDAWLSDSPYRTEMIGSALRHMILPITALAVAPTTEVVRLMRISTDDVLNQNYIKAAATRGLSRFTIIRRHVLHNALPPIVPKLGLQFSTMLTLAMITEVVFSWPGLGRWMINAIRQQDYAAISAGVMVVGTLVITINVLADILGAATNPLKHKEWYALR</sequence>
<evidence type="ECO:0000256" key="5">
    <source>
        <dbReference type="ARBA" id="ARBA00022692"/>
    </source>
</evidence>
<feature type="domain" description="ABC transmembrane type-1" evidence="10">
    <location>
        <begin position="74"/>
        <end position="302"/>
    </location>
</feature>
<keyword evidence="6 9" id="KW-1133">Transmembrane helix</keyword>
<dbReference type="PANTHER" id="PTHR43163:SF4">
    <property type="entry name" value="PUTRESCINE EXPORT SYSTEM PERMEASE PROTEIN SAPB"/>
    <property type="match status" value="1"/>
</dbReference>
<feature type="transmembrane region" description="Helical" evidence="9">
    <location>
        <begin position="114"/>
        <end position="140"/>
    </location>
</feature>
<dbReference type="SUPFAM" id="SSF161098">
    <property type="entry name" value="MetI-like"/>
    <property type="match status" value="1"/>
</dbReference>
<dbReference type="Gene3D" id="1.10.3720.10">
    <property type="entry name" value="MetI-like"/>
    <property type="match status" value="1"/>
</dbReference>
<comment type="similarity">
    <text evidence="8">Belongs to the binding-protein-dependent transport system permease family. OppBC subfamily.</text>
</comment>
<evidence type="ECO:0000256" key="3">
    <source>
        <dbReference type="ARBA" id="ARBA00022475"/>
    </source>
</evidence>
<dbReference type="RefSeq" id="WP_046373407.1">
    <property type="nucleotide sequence ID" value="NZ_CAMFJZ010000001.1"/>
</dbReference>
<feature type="transmembrane region" description="Helical" evidence="9">
    <location>
        <begin position="82"/>
        <end position="102"/>
    </location>
</feature>
<dbReference type="Proteomes" id="UP000595237">
    <property type="component" value="Chromosome"/>
</dbReference>
<keyword evidence="5 9" id="KW-0812">Transmembrane</keyword>
<dbReference type="InterPro" id="IPR000515">
    <property type="entry name" value="MetI-like"/>
</dbReference>
<name>A0A379Z0M8_SERLI</name>
<evidence type="ECO:0000256" key="2">
    <source>
        <dbReference type="ARBA" id="ARBA00022448"/>
    </source>
</evidence>
<evidence type="ECO:0000256" key="1">
    <source>
        <dbReference type="ARBA" id="ARBA00004429"/>
    </source>
</evidence>
<dbReference type="EMBL" id="CP068148">
    <property type="protein sequence ID" value="QQU57408.1"/>
    <property type="molecule type" value="Genomic_DNA"/>
</dbReference>
<protein>
    <submittedName>
        <fullName evidence="11">Peptide ABC transporter permease SapB</fullName>
    </submittedName>
</protein>
<dbReference type="NCBIfam" id="NF011690">
    <property type="entry name" value="PRK15110.1"/>
    <property type="match status" value="1"/>
</dbReference>
<evidence type="ECO:0000313" key="13">
    <source>
        <dbReference type="Proteomes" id="UP000317572"/>
    </source>
</evidence>
<dbReference type="GO" id="GO:0005886">
    <property type="term" value="C:plasma membrane"/>
    <property type="evidence" value="ECO:0007669"/>
    <property type="project" value="UniProtKB-SubCell"/>
</dbReference>
<proteinExistence type="inferred from homology"/>
<accession>A0A379Z0M8</accession>
<dbReference type="GO" id="GO:0071916">
    <property type="term" value="F:dipeptide transmembrane transporter activity"/>
    <property type="evidence" value="ECO:0007669"/>
    <property type="project" value="TreeGrafter"/>
</dbReference>
<evidence type="ECO:0000256" key="9">
    <source>
        <dbReference type="RuleBase" id="RU363032"/>
    </source>
</evidence>
<evidence type="ECO:0000256" key="8">
    <source>
        <dbReference type="ARBA" id="ARBA00024202"/>
    </source>
</evidence>
<evidence type="ECO:0000313" key="12">
    <source>
        <dbReference type="EMBL" id="QQU57408.1"/>
    </source>
</evidence>
<feature type="transmembrane region" description="Helical" evidence="9">
    <location>
        <begin position="249"/>
        <end position="269"/>
    </location>
</feature>
<keyword evidence="4" id="KW-0997">Cell inner membrane</keyword>
<dbReference type="PANTHER" id="PTHR43163">
    <property type="entry name" value="DIPEPTIDE TRANSPORT SYSTEM PERMEASE PROTEIN DPPB-RELATED"/>
    <property type="match status" value="1"/>
</dbReference>
<keyword evidence="2 9" id="KW-0813">Transport</keyword>
<evidence type="ECO:0000313" key="11">
    <source>
        <dbReference type="EMBL" id="QDL31887.1"/>
    </source>
</evidence>
<accession>A0A515CUP7</accession>
<evidence type="ECO:0000256" key="4">
    <source>
        <dbReference type="ARBA" id="ARBA00022519"/>
    </source>
</evidence>
<organism evidence="11 13">
    <name type="scientific">Serratia liquefaciens</name>
    <dbReference type="NCBI Taxonomy" id="614"/>
    <lineage>
        <taxon>Bacteria</taxon>
        <taxon>Pseudomonadati</taxon>
        <taxon>Pseudomonadota</taxon>
        <taxon>Gammaproteobacteria</taxon>
        <taxon>Enterobacterales</taxon>
        <taxon>Yersiniaceae</taxon>
        <taxon>Serratia</taxon>
    </lineage>
</organism>
<evidence type="ECO:0000313" key="14">
    <source>
        <dbReference type="Proteomes" id="UP000595237"/>
    </source>
</evidence>
<evidence type="ECO:0000259" key="10">
    <source>
        <dbReference type="PROSITE" id="PS50928"/>
    </source>
</evidence>
<gene>
    <name evidence="11" type="primary">sapB</name>
    <name evidence="11" type="ORF">EGO53_08875</name>
    <name evidence="12" type="ORF">I6I38_10680</name>
</gene>
<comment type="subcellular location">
    <subcellularLocation>
        <location evidence="1">Cell inner membrane</location>
        <topology evidence="1">Multi-pass membrane protein</topology>
    </subcellularLocation>
    <subcellularLocation>
        <location evidence="9">Cell membrane</location>
        <topology evidence="9">Multi-pass membrane protein</topology>
    </subcellularLocation>
</comment>
<dbReference type="InterPro" id="IPR035906">
    <property type="entry name" value="MetI-like_sf"/>
</dbReference>
<dbReference type="CDD" id="cd06261">
    <property type="entry name" value="TM_PBP2"/>
    <property type="match status" value="1"/>
</dbReference>
<dbReference type="AlphaFoldDB" id="A0A379Z0M8"/>
<keyword evidence="3" id="KW-1003">Cell membrane</keyword>
<reference evidence="12 14" key="2">
    <citation type="submission" date="2021-01" db="EMBL/GenBank/DDBJ databases">
        <title>FDA dAtabase for Regulatory Grade micrObial Sequences (FDA-ARGOS): Supporting development and validation of Infectious Disease Dx tests.</title>
        <authorList>
            <person name="Blissenbach B."/>
            <person name="Krut O."/>
            <person name="Tallon L."/>
            <person name="Sadzewicz L."/>
            <person name="Zhao X."/>
            <person name="Boylan J."/>
            <person name="Ott S."/>
            <person name="Bowen H."/>
            <person name="Vavikolanu K."/>
            <person name="Mehta A."/>
            <person name="Aluvathingal J."/>
            <person name="Nadendla S."/>
            <person name="Yan Y."/>
            <person name="Sichtig H."/>
        </authorList>
    </citation>
    <scope>NUCLEOTIDE SEQUENCE [LARGE SCALE GENOMIC DNA]</scope>
    <source>
        <strain evidence="12 14">FDAARGOS_1081</strain>
    </source>
</reference>
<dbReference type="Pfam" id="PF00528">
    <property type="entry name" value="BPD_transp_1"/>
    <property type="match status" value="1"/>
</dbReference>
<feature type="transmembrane region" description="Helical" evidence="9">
    <location>
        <begin position="281"/>
        <end position="302"/>
    </location>
</feature>